<evidence type="ECO:0000313" key="3">
    <source>
        <dbReference type="EMBL" id="KAF8730961.1"/>
    </source>
</evidence>
<dbReference type="AlphaFoldDB" id="A0A835KIH6"/>
<accession>A0A835KIH6</accession>
<organism evidence="3 4">
    <name type="scientific">Digitaria exilis</name>
    <dbReference type="NCBI Taxonomy" id="1010633"/>
    <lineage>
        <taxon>Eukaryota</taxon>
        <taxon>Viridiplantae</taxon>
        <taxon>Streptophyta</taxon>
        <taxon>Embryophyta</taxon>
        <taxon>Tracheophyta</taxon>
        <taxon>Spermatophyta</taxon>
        <taxon>Magnoliopsida</taxon>
        <taxon>Liliopsida</taxon>
        <taxon>Poales</taxon>
        <taxon>Poaceae</taxon>
        <taxon>PACMAD clade</taxon>
        <taxon>Panicoideae</taxon>
        <taxon>Panicodae</taxon>
        <taxon>Paniceae</taxon>
        <taxon>Anthephorinae</taxon>
        <taxon>Digitaria</taxon>
    </lineage>
</organism>
<reference evidence="3" key="1">
    <citation type="submission" date="2020-07" db="EMBL/GenBank/DDBJ databases">
        <title>Genome sequence and genetic diversity analysis of an under-domesticated orphan crop, white fonio (Digitaria exilis).</title>
        <authorList>
            <person name="Bennetzen J.L."/>
            <person name="Chen S."/>
            <person name="Ma X."/>
            <person name="Wang X."/>
            <person name="Yssel A.E.J."/>
            <person name="Chaluvadi S.R."/>
            <person name="Johnson M."/>
            <person name="Gangashetty P."/>
            <person name="Hamidou F."/>
            <person name="Sanogo M.D."/>
            <person name="Zwaenepoel A."/>
            <person name="Wallace J."/>
            <person name="Van De Peer Y."/>
            <person name="Van Deynze A."/>
        </authorList>
    </citation>
    <scope>NUCLEOTIDE SEQUENCE</scope>
    <source>
        <tissue evidence="3">Leaves</tissue>
    </source>
</reference>
<dbReference type="PANTHER" id="PTHR33074:SF124">
    <property type="entry name" value="DUF1618 DOMAIN-CONTAINING PROTEIN"/>
    <property type="match status" value="1"/>
</dbReference>
<evidence type="ECO:0000313" key="4">
    <source>
        <dbReference type="Proteomes" id="UP000636709"/>
    </source>
</evidence>
<dbReference type="Proteomes" id="UP000636709">
    <property type="component" value="Unassembled WGS sequence"/>
</dbReference>
<dbReference type="EMBL" id="JACEFO010001613">
    <property type="protein sequence ID" value="KAF8730961.1"/>
    <property type="molecule type" value="Genomic_DNA"/>
</dbReference>
<keyword evidence="4" id="KW-1185">Reference proteome</keyword>
<evidence type="ECO:0000259" key="2">
    <source>
        <dbReference type="Pfam" id="PF07762"/>
    </source>
</evidence>
<dbReference type="Pfam" id="PF07762">
    <property type="entry name" value="DUF1618"/>
    <property type="match status" value="1"/>
</dbReference>
<evidence type="ECO:0000256" key="1">
    <source>
        <dbReference type="SAM" id="MobiDB-lite"/>
    </source>
</evidence>
<protein>
    <recommendedName>
        <fullName evidence="2">DUF1618 domain-containing protein</fullName>
    </recommendedName>
</protein>
<dbReference type="PANTHER" id="PTHR33074">
    <property type="entry name" value="EXPRESSED PROTEIN-RELATED"/>
    <property type="match status" value="1"/>
</dbReference>
<comment type="caution">
    <text evidence="3">The sequence shown here is derived from an EMBL/GenBank/DDBJ whole genome shotgun (WGS) entry which is preliminary data.</text>
</comment>
<feature type="compositionally biased region" description="Polar residues" evidence="1">
    <location>
        <begin position="434"/>
        <end position="443"/>
    </location>
</feature>
<feature type="region of interest" description="Disordered" evidence="1">
    <location>
        <begin position="424"/>
        <end position="466"/>
    </location>
</feature>
<sequence length="466" mass="51344">MTTNRSESVVVAATAFPPWVLFEHCCTVEVLGYSSSIADTKTMAASRTTTSLPVTVSLCLAAPPEGSRVCIQLACRDGDVHAEDIYSVILAAHGASVLLEIWGNDSNTIDHFVYNADNAAADPPRPPSLCLLPCNGKGWRRFMYKNATGILCRGEDELVAVELNMLDVHGAPVGPVVPGTVFELRLLRYQGSGGGGWSVKRPKISHYHSKGGGELPSSWRNDVIVPFGDRLCWVDLQRGLLLSDVLDEENPGLRFVPLPEDPFFGRAPYRNVCVTACGGAMKFVNIFPRCCCSGAGWSYCRSSHHAYTVHTWTLTTEDMAWVKDGTMDTTQIWAVDRYKSLPLPHVRLEFPVVSLDEPHAICFVVCEDHHVKNGDKTTWRIMVDMRSVTLRSAAFRYPEERWHNAGYRLLVPSRVSDYFNSEPSSSGSKIGVSQAGTVPNSGVSDLDRPTCESSSSAPMQKHLHWR</sequence>
<dbReference type="InterPro" id="IPR011676">
    <property type="entry name" value="DUF1618"/>
</dbReference>
<proteinExistence type="predicted"/>
<feature type="domain" description="DUF1618" evidence="2">
    <location>
        <begin position="233"/>
        <end position="362"/>
    </location>
</feature>
<gene>
    <name evidence="3" type="ORF">HU200_016836</name>
</gene>
<name>A0A835KIH6_9POAL</name>
<dbReference type="OrthoDB" id="693495at2759"/>